<protein>
    <submittedName>
        <fullName evidence="2">Helix-turn-helix, AraC domain protein</fullName>
    </submittedName>
</protein>
<dbReference type="GO" id="GO:0043565">
    <property type="term" value="F:sequence-specific DNA binding"/>
    <property type="evidence" value="ECO:0007669"/>
    <property type="project" value="InterPro"/>
</dbReference>
<dbReference type="Pfam" id="PF20240">
    <property type="entry name" value="DUF6597"/>
    <property type="match status" value="1"/>
</dbReference>
<evidence type="ECO:0000313" key="2">
    <source>
        <dbReference type="EMBL" id="ADB38346.1"/>
    </source>
</evidence>
<dbReference type="SMART" id="SM00342">
    <property type="entry name" value="HTH_ARAC"/>
    <property type="match status" value="1"/>
</dbReference>
<sequence length="249" mass="28742">MNRPLNYKLTKPDDSLAEFVYCFSSLQNLSASHEAVIIPNGKIDLMFSKTADDQLRISLLGLETKPKYARQDVSNFFSISFNPLAVEYIFRFPIADILDNGKLLPAGFWGFNPNDLNDFDTFCTKAFEKIYSLLPIDIDERKRKLFNLIQRTNGEGSIKEIAEAVSWSERQINRYFNQQFGLSLKAYCTILRFQASLPHIKGGTLFPQLNFTDQPHFIKEIRKLSGVSPKELFKNQNDRFLQFLVYDNP</sequence>
<dbReference type="Proteomes" id="UP000002028">
    <property type="component" value="Chromosome"/>
</dbReference>
<name>D2QFH2_SPILD</name>
<dbReference type="STRING" id="504472.Slin_2325"/>
<dbReference type="InterPro" id="IPR018060">
    <property type="entry name" value="HTH_AraC"/>
</dbReference>
<dbReference type="EMBL" id="CP001769">
    <property type="protein sequence ID" value="ADB38346.1"/>
    <property type="molecule type" value="Genomic_DNA"/>
</dbReference>
<keyword evidence="3" id="KW-1185">Reference proteome</keyword>
<organism evidence="2 3">
    <name type="scientific">Spirosoma linguale (strain ATCC 33905 / DSM 74 / LMG 10896 / Claus 1)</name>
    <dbReference type="NCBI Taxonomy" id="504472"/>
    <lineage>
        <taxon>Bacteria</taxon>
        <taxon>Pseudomonadati</taxon>
        <taxon>Bacteroidota</taxon>
        <taxon>Cytophagia</taxon>
        <taxon>Cytophagales</taxon>
        <taxon>Cytophagaceae</taxon>
        <taxon>Spirosoma</taxon>
    </lineage>
</organism>
<dbReference type="PROSITE" id="PS01124">
    <property type="entry name" value="HTH_ARAC_FAMILY_2"/>
    <property type="match status" value="1"/>
</dbReference>
<dbReference type="HOGENOM" id="CLU_066193_1_0_10"/>
<dbReference type="InterPro" id="IPR046532">
    <property type="entry name" value="DUF6597"/>
</dbReference>
<dbReference type="RefSeq" id="WP_012926881.1">
    <property type="nucleotide sequence ID" value="NC_013730.1"/>
</dbReference>
<evidence type="ECO:0000259" key="1">
    <source>
        <dbReference type="PROSITE" id="PS01124"/>
    </source>
</evidence>
<feature type="domain" description="HTH araC/xylS-type" evidence="1">
    <location>
        <begin position="143"/>
        <end position="235"/>
    </location>
</feature>
<gene>
    <name evidence="2" type="ordered locus">Slin_2325</name>
</gene>
<dbReference type="eggNOG" id="COG2207">
    <property type="taxonomic scope" value="Bacteria"/>
</dbReference>
<accession>D2QFH2</accession>
<dbReference type="KEGG" id="sli:Slin_2325"/>
<reference evidence="2 3" key="1">
    <citation type="journal article" date="2010" name="Stand. Genomic Sci.">
        <title>Complete genome sequence of Spirosoma linguale type strain (1).</title>
        <authorList>
            <person name="Lail K."/>
            <person name="Sikorski J."/>
            <person name="Saunders E."/>
            <person name="Lapidus A."/>
            <person name="Glavina Del Rio T."/>
            <person name="Copeland A."/>
            <person name="Tice H."/>
            <person name="Cheng J.-F."/>
            <person name="Lucas S."/>
            <person name="Nolan M."/>
            <person name="Bruce D."/>
            <person name="Goodwin L."/>
            <person name="Pitluck S."/>
            <person name="Ivanova N."/>
            <person name="Mavromatis K."/>
            <person name="Ovchinnikova G."/>
            <person name="Pati A."/>
            <person name="Chen A."/>
            <person name="Palaniappan K."/>
            <person name="Land M."/>
            <person name="Hauser L."/>
            <person name="Chang Y.-J."/>
            <person name="Jeffries C.D."/>
            <person name="Chain P."/>
            <person name="Brettin T."/>
            <person name="Detter J.C."/>
            <person name="Schuetze A."/>
            <person name="Rohde M."/>
            <person name="Tindall B.J."/>
            <person name="Goeker M."/>
            <person name="Bristow J."/>
            <person name="Eisen J.A."/>
            <person name="Markowitz V."/>
            <person name="Hugenholtz P."/>
            <person name="Kyrpides N.C."/>
            <person name="Klenk H.-P."/>
            <person name="Chen F."/>
        </authorList>
    </citation>
    <scope>NUCLEOTIDE SEQUENCE [LARGE SCALE GENOMIC DNA]</scope>
    <source>
        <strain evidence="3">ATCC 33905 / DSM 74 / LMG 10896 / Claus 1</strain>
    </source>
</reference>
<dbReference type="AlphaFoldDB" id="D2QFH2"/>
<dbReference type="GO" id="GO:0003700">
    <property type="term" value="F:DNA-binding transcription factor activity"/>
    <property type="evidence" value="ECO:0007669"/>
    <property type="project" value="InterPro"/>
</dbReference>
<proteinExistence type="predicted"/>
<dbReference type="Gene3D" id="1.10.10.60">
    <property type="entry name" value="Homeodomain-like"/>
    <property type="match status" value="1"/>
</dbReference>
<evidence type="ECO:0000313" key="3">
    <source>
        <dbReference type="Proteomes" id="UP000002028"/>
    </source>
</evidence>